<dbReference type="EMBL" id="BQNB010017601">
    <property type="protein sequence ID" value="GJT65071.1"/>
    <property type="molecule type" value="Genomic_DNA"/>
</dbReference>
<evidence type="ECO:0000313" key="2">
    <source>
        <dbReference type="EMBL" id="GJT65071.1"/>
    </source>
</evidence>
<gene>
    <name evidence="2" type="ORF">Tco_1016551</name>
</gene>
<protein>
    <submittedName>
        <fullName evidence="2">Uncharacterized protein</fullName>
    </submittedName>
</protein>
<feature type="compositionally biased region" description="Low complexity" evidence="1">
    <location>
        <begin position="50"/>
        <end position="66"/>
    </location>
</feature>
<dbReference type="Proteomes" id="UP001151760">
    <property type="component" value="Unassembled WGS sequence"/>
</dbReference>
<feature type="region of interest" description="Disordered" evidence="1">
    <location>
        <begin position="29"/>
        <end position="69"/>
    </location>
</feature>
<evidence type="ECO:0000256" key="1">
    <source>
        <dbReference type="SAM" id="MobiDB-lite"/>
    </source>
</evidence>
<keyword evidence="3" id="KW-1185">Reference proteome</keyword>
<reference evidence="2" key="2">
    <citation type="submission" date="2022-01" db="EMBL/GenBank/DDBJ databases">
        <authorList>
            <person name="Yamashiro T."/>
            <person name="Shiraishi A."/>
            <person name="Satake H."/>
            <person name="Nakayama K."/>
        </authorList>
    </citation>
    <scope>NUCLEOTIDE SEQUENCE</scope>
</reference>
<evidence type="ECO:0000313" key="3">
    <source>
        <dbReference type="Proteomes" id="UP001151760"/>
    </source>
</evidence>
<feature type="compositionally biased region" description="Polar residues" evidence="1">
    <location>
        <begin position="29"/>
        <end position="49"/>
    </location>
</feature>
<sequence>MNGGNKEIGDIKERVRVCAWFKNYDQNSENISQRDGSSSSHLVSNLETASESSNNDNENSPFNSSEKISAKDYEGTATLAENQNIFEGNVDQNQSIDPHAVSNLGMTSRTVRPKAFFKASKHVQWTDAMNNEMETLLRNNTWELTDLPKDEKAIGCK</sequence>
<comment type="caution">
    <text evidence="2">The sequence shown here is derived from an EMBL/GenBank/DDBJ whole genome shotgun (WGS) entry which is preliminary data.</text>
</comment>
<name>A0ABQ5FP29_9ASTR</name>
<proteinExistence type="predicted"/>
<organism evidence="2 3">
    <name type="scientific">Tanacetum coccineum</name>
    <dbReference type="NCBI Taxonomy" id="301880"/>
    <lineage>
        <taxon>Eukaryota</taxon>
        <taxon>Viridiplantae</taxon>
        <taxon>Streptophyta</taxon>
        <taxon>Embryophyta</taxon>
        <taxon>Tracheophyta</taxon>
        <taxon>Spermatophyta</taxon>
        <taxon>Magnoliopsida</taxon>
        <taxon>eudicotyledons</taxon>
        <taxon>Gunneridae</taxon>
        <taxon>Pentapetalae</taxon>
        <taxon>asterids</taxon>
        <taxon>campanulids</taxon>
        <taxon>Asterales</taxon>
        <taxon>Asteraceae</taxon>
        <taxon>Asteroideae</taxon>
        <taxon>Anthemideae</taxon>
        <taxon>Anthemidinae</taxon>
        <taxon>Tanacetum</taxon>
    </lineage>
</organism>
<accession>A0ABQ5FP29</accession>
<reference evidence="2" key="1">
    <citation type="journal article" date="2022" name="Int. J. Mol. Sci.">
        <title>Draft Genome of Tanacetum Coccineum: Genomic Comparison of Closely Related Tanacetum-Family Plants.</title>
        <authorList>
            <person name="Yamashiro T."/>
            <person name="Shiraishi A."/>
            <person name="Nakayama K."/>
            <person name="Satake H."/>
        </authorList>
    </citation>
    <scope>NUCLEOTIDE SEQUENCE</scope>
</reference>